<accession>A0A843XND8</accession>
<proteinExistence type="predicted"/>
<dbReference type="AlphaFoldDB" id="A0A843XND8"/>
<dbReference type="OrthoDB" id="626900at2759"/>
<dbReference type="EMBL" id="NMUH01009891">
    <property type="protein sequence ID" value="MQM20515.1"/>
    <property type="molecule type" value="Genomic_DNA"/>
</dbReference>
<evidence type="ECO:0008006" key="3">
    <source>
        <dbReference type="Google" id="ProtNLM"/>
    </source>
</evidence>
<comment type="caution">
    <text evidence="1">The sequence shown here is derived from an EMBL/GenBank/DDBJ whole genome shotgun (WGS) entry which is preliminary data.</text>
</comment>
<protein>
    <recommendedName>
        <fullName evidence="3">Reverse transcriptase</fullName>
    </recommendedName>
</protein>
<evidence type="ECO:0000313" key="1">
    <source>
        <dbReference type="EMBL" id="MQM20515.1"/>
    </source>
</evidence>
<keyword evidence="2" id="KW-1185">Reference proteome</keyword>
<dbReference type="PANTHER" id="PTHR48475:SF1">
    <property type="entry name" value="RNASE H TYPE-1 DOMAIN-CONTAINING PROTEIN"/>
    <property type="match status" value="1"/>
</dbReference>
<name>A0A843XND8_COLES</name>
<gene>
    <name evidence="1" type="ORF">Taro_053537</name>
</gene>
<dbReference type="PANTHER" id="PTHR48475">
    <property type="entry name" value="RIBONUCLEASE H"/>
    <property type="match status" value="1"/>
</dbReference>
<reference evidence="1" key="1">
    <citation type="submission" date="2017-07" db="EMBL/GenBank/DDBJ databases">
        <title>Taro Niue Genome Assembly and Annotation.</title>
        <authorList>
            <person name="Atibalentja N."/>
            <person name="Keating K."/>
            <person name="Fields C.J."/>
        </authorList>
    </citation>
    <scope>NUCLEOTIDE SEQUENCE</scope>
    <source>
        <strain evidence="1">Niue_2</strain>
        <tissue evidence="1">Leaf</tissue>
    </source>
</reference>
<sequence length="190" mass="22471">MLKAERKEANEIMLVELGEMMEEERPWYQEIEQYCKDGTFPEEVEVGDRRAIRRAALRHTIVREVLYRRALNGMLLRCLSYEEAWKVLLSQLELLDERHLAAADHVLSYQNRLSRSFQKKVIERKFQEGDMVLKRIFIKPGGSRSKLQANWEGSYIVKEVHLGNAYRLVNADGEELSHPWNGLYLKRFYP</sequence>
<organism evidence="1 2">
    <name type="scientific">Colocasia esculenta</name>
    <name type="common">Wild taro</name>
    <name type="synonym">Arum esculentum</name>
    <dbReference type="NCBI Taxonomy" id="4460"/>
    <lineage>
        <taxon>Eukaryota</taxon>
        <taxon>Viridiplantae</taxon>
        <taxon>Streptophyta</taxon>
        <taxon>Embryophyta</taxon>
        <taxon>Tracheophyta</taxon>
        <taxon>Spermatophyta</taxon>
        <taxon>Magnoliopsida</taxon>
        <taxon>Liliopsida</taxon>
        <taxon>Araceae</taxon>
        <taxon>Aroideae</taxon>
        <taxon>Colocasieae</taxon>
        <taxon>Colocasia</taxon>
    </lineage>
</organism>
<evidence type="ECO:0000313" key="2">
    <source>
        <dbReference type="Proteomes" id="UP000652761"/>
    </source>
</evidence>
<dbReference type="Proteomes" id="UP000652761">
    <property type="component" value="Unassembled WGS sequence"/>
</dbReference>